<dbReference type="RefSeq" id="WP_149567003.1">
    <property type="nucleotide sequence ID" value="NZ_CP035807.1"/>
</dbReference>
<evidence type="ECO:0000313" key="9">
    <source>
        <dbReference type="Proteomes" id="UP000323824"/>
    </source>
</evidence>
<evidence type="ECO:0000259" key="7">
    <source>
        <dbReference type="Pfam" id="PF08478"/>
    </source>
</evidence>
<gene>
    <name evidence="8" type="ORF">EW093_03195</name>
</gene>
<dbReference type="GO" id="GO:0090529">
    <property type="term" value="P:cell septum assembly"/>
    <property type="evidence" value="ECO:0007669"/>
    <property type="project" value="InterPro"/>
</dbReference>
<dbReference type="OrthoDB" id="370362at2"/>
<dbReference type="KEGG" id="sper:EW093_03195"/>
<feature type="transmembrane region" description="Helical" evidence="6">
    <location>
        <begin position="12"/>
        <end position="31"/>
    </location>
</feature>
<keyword evidence="3 6" id="KW-0812">Transmembrane</keyword>
<proteinExistence type="predicted"/>
<dbReference type="EMBL" id="CP035807">
    <property type="protein sequence ID" value="QEN03745.1"/>
    <property type="molecule type" value="Genomic_DNA"/>
</dbReference>
<keyword evidence="4 6" id="KW-1133">Transmembrane helix</keyword>
<dbReference type="Pfam" id="PF08478">
    <property type="entry name" value="POTRA_1"/>
    <property type="match status" value="1"/>
</dbReference>
<dbReference type="InterPro" id="IPR026579">
    <property type="entry name" value="FtsQ"/>
</dbReference>
<evidence type="ECO:0000256" key="3">
    <source>
        <dbReference type="ARBA" id="ARBA00022692"/>
    </source>
</evidence>
<keyword evidence="9" id="KW-1185">Reference proteome</keyword>
<accession>A0A5C1Q6X1</accession>
<keyword evidence="2" id="KW-0132">Cell division</keyword>
<evidence type="ECO:0000256" key="6">
    <source>
        <dbReference type="SAM" id="Phobius"/>
    </source>
</evidence>
<reference evidence="8 9" key="2">
    <citation type="submission" date="2019-09" db="EMBL/GenBank/DDBJ databases">
        <title>Complete Genome Sequence and Methylome Analysis of free living Spirochaetas.</title>
        <authorList>
            <person name="Leshcheva N."/>
            <person name="Mikheeva N."/>
        </authorList>
    </citation>
    <scope>NUCLEOTIDE SEQUENCE [LARGE SCALE GENOMIC DNA]</scope>
    <source>
        <strain evidence="8 9">P</strain>
    </source>
</reference>
<dbReference type="Gene3D" id="3.10.20.310">
    <property type="entry name" value="membrane protein fhac"/>
    <property type="match status" value="1"/>
</dbReference>
<evidence type="ECO:0000256" key="5">
    <source>
        <dbReference type="ARBA" id="ARBA00023306"/>
    </source>
</evidence>
<sequence>MNSRIIINSIYTLLTILIIISIFGFFVLPFFTIKEIKLDSSISFSNNIENIAGLNSSSSFLFIKPDIIEKRILKEPLVRKVYVEKSFPDTLNITVFGRKALAIAYVDQGGISIPICFDENGVVFQIGNEIEDINLPVLSGDLDFGKVSTGGELPKVLVPLLKSLKDIRGSVPEYYSSISEIIVTKRGEKTFDLVLHFIFSPIKAVVRDVLTASELKNIIVVISLLERESVSVDQVDFREDEIVYREKE</sequence>
<dbReference type="PANTHER" id="PTHR35851">
    <property type="entry name" value="CELL DIVISION PROTEIN FTSQ"/>
    <property type="match status" value="1"/>
</dbReference>
<dbReference type="AlphaFoldDB" id="A0A5C1Q6X1"/>
<organism evidence="8 9">
    <name type="scientific">Thiospirochaeta perfilievii</name>
    <dbReference type="NCBI Taxonomy" id="252967"/>
    <lineage>
        <taxon>Bacteria</taxon>
        <taxon>Pseudomonadati</taxon>
        <taxon>Spirochaetota</taxon>
        <taxon>Spirochaetia</taxon>
        <taxon>Spirochaetales</taxon>
        <taxon>Spirochaetaceae</taxon>
        <taxon>Thiospirochaeta</taxon>
    </lineage>
</organism>
<reference evidence="8 9" key="1">
    <citation type="submission" date="2019-02" db="EMBL/GenBank/DDBJ databases">
        <authorList>
            <person name="Fomenkov A."/>
            <person name="Dubinina G."/>
            <person name="Grabovich M."/>
            <person name="Vincze T."/>
            <person name="Roberts R.J."/>
        </authorList>
    </citation>
    <scope>NUCLEOTIDE SEQUENCE [LARGE SCALE GENOMIC DNA]</scope>
    <source>
        <strain evidence="8 9">P</strain>
    </source>
</reference>
<keyword evidence="1" id="KW-1003">Cell membrane</keyword>
<name>A0A5C1Q6X1_9SPIO</name>
<feature type="domain" description="POTRA" evidence="7">
    <location>
        <begin position="46"/>
        <end position="95"/>
    </location>
</feature>
<dbReference type="InterPro" id="IPR013685">
    <property type="entry name" value="POTRA_FtsQ_type"/>
</dbReference>
<keyword evidence="5" id="KW-0131">Cell cycle</keyword>
<evidence type="ECO:0000256" key="2">
    <source>
        <dbReference type="ARBA" id="ARBA00022618"/>
    </source>
</evidence>
<evidence type="ECO:0000256" key="4">
    <source>
        <dbReference type="ARBA" id="ARBA00022989"/>
    </source>
</evidence>
<keyword evidence="6" id="KW-0472">Membrane</keyword>
<evidence type="ECO:0000256" key="1">
    <source>
        <dbReference type="ARBA" id="ARBA00022475"/>
    </source>
</evidence>
<protein>
    <submittedName>
        <fullName evidence="8">FtsQ-type POTRA domain-containing protein</fullName>
    </submittedName>
</protein>
<evidence type="ECO:0000313" key="8">
    <source>
        <dbReference type="EMBL" id="QEN03745.1"/>
    </source>
</evidence>
<dbReference type="PANTHER" id="PTHR35851:SF1">
    <property type="entry name" value="CELL DIVISION PROTEIN FTSQ"/>
    <property type="match status" value="1"/>
</dbReference>
<dbReference type="Proteomes" id="UP000323824">
    <property type="component" value="Chromosome"/>
</dbReference>